<dbReference type="EMBL" id="CP116805">
    <property type="protein sequence ID" value="WCL54716.1"/>
    <property type="molecule type" value="Genomic_DNA"/>
</dbReference>
<dbReference type="RefSeq" id="WP_289504435.1">
    <property type="nucleotide sequence ID" value="NZ_CP116805.1"/>
</dbReference>
<dbReference type="KEGG" id="gso:PH603_02945"/>
<dbReference type="PROSITE" id="PS01124">
    <property type="entry name" value="HTH_ARAC_FAMILY_2"/>
    <property type="match status" value="1"/>
</dbReference>
<sequence length="335" mass="37579">MRAAFVNASALGDWKGVLAQRGLDYSQIDALLKVPNTMGDTYGHQVIDLRKFVETVETAGKIKNRSGMSWSVGLASNYAKRGKVGHAILGSRTLGTAFHRLVKYYPLIQDHTDLNLKVGESWTTLGYRILDPDIWPRTEDALYSLGVFASFVKTVAPDAWNSVEISVEADKDLIRNDLSDVVQTNVIYGAESNAIRFPTQLMNRDFGLLPAVDNDAINRLSRLLTEKTRKLPMSDRTRHLIFQGLSVGRVNQDHVAKELGVSRRTLRRKLAVEGESFQSILDECRIRAAMLEFRVSPGQSLSEMALKLGYSEHSTFSRAFMRWAGIAPQEFRKLM</sequence>
<dbReference type="InterPro" id="IPR032687">
    <property type="entry name" value="AraC-type_N"/>
</dbReference>
<evidence type="ECO:0000313" key="6">
    <source>
        <dbReference type="Proteomes" id="UP001217500"/>
    </source>
</evidence>
<dbReference type="SMART" id="SM00342">
    <property type="entry name" value="HTH_ARAC"/>
    <property type="match status" value="1"/>
</dbReference>
<dbReference type="SUPFAM" id="SSF46689">
    <property type="entry name" value="Homeodomain-like"/>
    <property type="match status" value="2"/>
</dbReference>
<dbReference type="PRINTS" id="PR00032">
    <property type="entry name" value="HTHARAC"/>
</dbReference>
<organism evidence="5 6">
    <name type="scientific">Gimibacter soli</name>
    <dbReference type="NCBI Taxonomy" id="3024400"/>
    <lineage>
        <taxon>Bacteria</taxon>
        <taxon>Pseudomonadati</taxon>
        <taxon>Pseudomonadota</taxon>
        <taxon>Alphaproteobacteria</taxon>
        <taxon>Kordiimonadales</taxon>
        <taxon>Temperatibacteraceae</taxon>
        <taxon>Gimibacter</taxon>
    </lineage>
</organism>
<dbReference type="GO" id="GO:0003700">
    <property type="term" value="F:DNA-binding transcription factor activity"/>
    <property type="evidence" value="ECO:0007669"/>
    <property type="project" value="InterPro"/>
</dbReference>
<dbReference type="AlphaFoldDB" id="A0AAE9XQY3"/>
<dbReference type="InterPro" id="IPR018060">
    <property type="entry name" value="HTH_AraC"/>
</dbReference>
<dbReference type="Proteomes" id="UP001217500">
    <property type="component" value="Chromosome"/>
</dbReference>
<dbReference type="Gene3D" id="1.10.10.60">
    <property type="entry name" value="Homeodomain-like"/>
    <property type="match status" value="1"/>
</dbReference>
<dbReference type="GO" id="GO:0005829">
    <property type="term" value="C:cytosol"/>
    <property type="evidence" value="ECO:0007669"/>
    <property type="project" value="TreeGrafter"/>
</dbReference>
<reference evidence="5" key="1">
    <citation type="submission" date="2023-01" db="EMBL/GenBank/DDBJ databases">
        <title>The genome sequence of Kordiimonadaceae bacterium 6D33.</title>
        <authorList>
            <person name="Liu Y."/>
        </authorList>
    </citation>
    <scope>NUCLEOTIDE SEQUENCE</scope>
    <source>
        <strain evidence="5">6D33</strain>
    </source>
</reference>
<name>A0AAE9XQY3_9PROT</name>
<keyword evidence="6" id="KW-1185">Reference proteome</keyword>
<feature type="domain" description="HTH araC/xylS-type" evidence="4">
    <location>
        <begin position="235"/>
        <end position="334"/>
    </location>
</feature>
<proteinExistence type="predicted"/>
<evidence type="ECO:0000259" key="4">
    <source>
        <dbReference type="PROSITE" id="PS01124"/>
    </source>
</evidence>
<dbReference type="GO" id="GO:0000976">
    <property type="term" value="F:transcription cis-regulatory region binding"/>
    <property type="evidence" value="ECO:0007669"/>
    <property type="project" value="TreeGrafter"/>
</dbReference>
<dbReference type="PANTHER" id="PTHR47894:SF1">
    <property type="entry name" value="HTH-TYPE TRANSCRIPTIONAL REGULATOR VQSM"/>
    <property type="match status" value="1"/>
</dbReference>
<evidence type="ECO:0000313" key="5">
    <source>
        <dbReference type="EMBL" id="WCL54716.1"/>
    </source>
</evidence>
<dbReference type="InterPro" id="IPR009057">
    <property type="entry name" value="Homeodomain-like_sf"/>
</dbReference>
<gene>
    <name evidence="5" type="ORF">PH603_02945</name>
</gene>
<keyword evidence="1" id="KW-0805">Transcription regulation</keyword>
<protein>
    <submittedName>
        <fullName evidence="5">Helix-turn-helix domain-containing protein</fullName>
    </submittedName>
</protein>
<evidence type="ECO:0000256" key="2">
    <source>
        <dbReference type="ARBA" id="ARBA00023125"/>
    </source>
</evidence>
<keyword evidence="2" id="KW-0238">DNA-binding</keyword>
<dbReference type="InterPro" id="IPR020449">
    <property type="entry name" value="Tscrpt_reg_AraC-type_HTH"/>
</dbReference>
<evidence type="ECO:0000256" key="3">
    <source>
        <dbReference type="ARBA" id="ARBA00023163"/>
    </source>
</evidence>
<accession>A0AAE9XQY3</accession>
<dbReference type="PANTHER" id="PTHR47894">
    <property type="entry name" value="HTH-TYPE TRANSCRIPTIONAL REGULATOR GADX"/>
    <property type="match status" value="1"/>
</dbReference>
<keyword evidence="3" id="KW-0804">Transcription</keyword>
<dbReference type="Pfam" id="PF12625">
    <property type="entry name" value="Arabinose_bd"/>
    <property type="match status" value="1"/>
</dbReference>
<evidence type="ECO:0000256" key="1">
    <source>
        <dbReference type="ARBA" id="ARBA00023015"/>
    </source>
</evidence>
<dbReference type="Pfam" id="PF12833">
    <property type="entry name" value="HTH_18"/>
    <property type="match status" value="1"/>
</dbReference>